<dbReference type="ChiTaRS" id="CHST7">
    <property type="organism name" value="human"/>
</dbReference>
<gene>
    <name evidence="1" type="primary">CHST7</name>
</gene>
<sequence length="164" mass="17786">MPPGAPARPSWANSLTSTRTFSTCMSPCGIYGRRCIRATPRACRARCATCCVRSSAATSPCCGCTRRRGTPLRAPRTRPILPRPPSSAGGLTRSSARRHCVLAHPVPGPRWASSRTPPASAAAHPWRYAPWRPSAESTRWWSSRTCACSIWACWCPCCVIQAST</sequence>
<evidence type="ECO:0000313" key="1">
    <source>
        <dbReference type="EMBL" id="CCQ43621.1"/>
    </source>
</evidence>
<dbReference type="AlphaFoldDB" id="L8EA50"/>
<dbReference type="EMBL" id="HF584124">
    <property type="protein sequence ID" value="CCQ43621.1"/>
    <property type="molecule type" value="Genomic_DNA"/>
</dbReference>
<organism evidence="1">
    <name type="scientific">Homo sapiens</name>
    <name type="common">Human</name>
    <dbReference type="NCBI Taxonomy" id="9606"/>
    <lineage>
        <taxon>Eukaryota</taxon>
        <taxon>Metazoa</taxon>
        <taxon>Chordata</taxon>
        <taxon>Craniata</taxon>
        <taxon>Vertebrata</taxon>
        <taxon>Euteleostomi</taxon>
        <taxon>Mammalia</taxon>
        <taxon>Eutheria</taxon>
        <taxon>Euarchontoglires</taxon>
        <taxon>Primates</taxon>
        <taxon>Haplorrhini</taxon>
        <taxon>Catarrhini</taxon>
        <taxon>Hominidae</taxon>
        <taxon>Homo</taxon>
    </lineage>
</organism>
<reference evidence="1" key="1">
    <citation type="journal article" date="2013" name="PLoS ONE">
        <title>Direct detection of alternative open reading frames translation products in human significantly expands the proteome.</title>
        <authorList>
            <person name="Vanderperre B."/>
            <person name="Lucier J.-F."/>
            <person name="Motard J."/>
            <person name="Tremblay G."/>
            <person name="Vanderperre S."/>
            <person name="Wisztorski M."/>
            <person name="Salzet M."/>
            <person name="Boisvert F.-M."/>
            <person name="Roucou X."/>
        </authorList>
    </citation>
    <scope>NUCLEOTIDE SEQUENCE</scope>
</reference>
<dbReference type="OrthoDB" id="6138663at2759"/>
<proteinExistence type="predicted"/>
<accession>L8EA50</accession>
<protein>
    <submittedName>
        <fullName evidence="1">Alternative protein CHST7</fullName>
    </submittedName>
</protein>
<name>L8EA50_HUMAN</name>